<dbReference type="Pfam" id="PF09588">
    <property type="entry name" value="YqaJ"/>
    <property type="match status" value="1"/>
</dbReference>
<evidence type="ECO:0000259" key="3">
    <source>
        <dbReference type="Pfam" id="PF20700"/>
    </source>
</evidence>
<feature type="compositionally biased region" description="Polar residues" evidence="1">
    <location>
        <begin position="425"/>
        <end position="435"/>
    </location>
</feature>
<feature type="domain" description="YqaJ viral recombinase" evidence="2">
    <location>
        <begin position="483"/>
        <end position="627"/>
    </location>
</feature>
<feature type="region of interest" description="Disordered" evidence="1">
    <location>
        <begin position="408"/>
        <end position="436"/>
    </location>
</feature>
<dbReference type="EMBL" id="LNIX01000001">
    <property type="protein sequence ID" value="OXA63952.1"/>
    <property type="molecule type" value="Genomic_DNA"/>
</dbReference>
<dbReference type="CDD" id="cd22343">
    <property type="entry name" value="PDDEXK_lambda_exonuclease-like"/>
    <property type="match status" value="1"/>
</dbReference>
<comment type="caution">
    <text evidence="4">The sequence shown here is derived from an EMBL/GenBank/DDBJ whole genome shotgun (WGS) entry which is preliminary data.</text>
</comment>
<dbReference type="PANTHER" id="PTHR46609">
    <property type="entry name" value="EXONUCLEASE, PHAGE-TYPE/RECB, C-TERMINAL DOMAIN-CONTAINING PROTEIN"/>
    <property type="match status" value="1"/>
</dbReference>
<dbReference type="GO" id="GO:0006281">
    <property type="term" value="P:DNA repair"/>
    <property type="evidence" value="ECO:0007669"/>
    <property type="project" value="UniProtKB-ARBA"/>
</dbReference>
<dbReference type="OrthoDB" id="6618009at2759"/>
<protein>
    <submittedName>
        <fullName evidence="4">Uncharacterized protein</fullName>
    </submittedName>
</protein>
<dbReference type="InterPro" id="IPR049012">
    <property type="entry name" value="Mutator_transp_dom"/>
</dbReference>
<dbReference type="Pfam" id="PF20700">
    <property type="entry name" value="Mutator"/>
    <property type="match status" value="1"/>
</dbReference>
<dbReference type="OMA" id="FISHEYG"/>
<accession>A0A226F2F9</accession>
<dbReference type="Gene3D" id="3.90.320.10">
    <property type="match status" value="1"/>
</dbReference>
<dbReference type="SUPFAM" id="SSF52980">
    <property type="entry name" value="Restriction endonuclease-like"/>
    <property type="match status" value="1"/>
</dbReference>
<sequence length="713" mass="81413">MDRMREYQYCAFKSVGLCLKRLGAKDQKYALNQPHLFMNLMEFLGEKWDSLDKNGSICSKCHMKSQAVLNGDVVKVEGQEVPFITVIVDAGWAKRSYGHSYNSNAGCGVIIGARTNKILFVGTRVRTCVICDRHNSDDDIPKDHVCHKNWNDSAQSMEADIIVAGFRESYEKHGVLYRYVIGDADSSVYSRLQSQIVYPGRLPILKIDCSNHAVRGLNSKIFSITNNTSHAKEGRDLIKKHINRFGKDVRSAITYNANNRSSDDPLTKTSAKTLADDITNVLAHIYGDHSNCKSYFCKKGGSEEFSKFRSTTAGKELIECFGRLATRSPRLIFDVTSNYAESFMALAAKSISGKRINFAQRGAYGRRIQAAALAYNNGGFWLLSNINSDKPVRSHIWRQAKSYFSAKKDPRKRARTGPFGRCKTKNSTVEDTQNYGPEALQGRLTDEEIAIAVDKLVKDLHVSEQRQREKIQNETVGQTFNDEWKSQRRNRLTASNAGKIFKMRDCTSNRNILQHILYPKDLSHNDNILRGINLEPKAKSFYAAKNKIEVAECGLFISHEYGFLASSPDLAVGNNGIAEMKCTNCKPDQIPLRPDKFLIRDAEGSLKLNRKHNYFYQVVMQLHTADKDFCDFCVYYEDPESNSPYFFQERVWRNDETLAVWKCMKEKLVKFYLMDMAQEIVDPIFPTQNRFREPEYRVQYIDAAKEKRTKKIR</sequence>
<reference evidence="4 5" key="1">
    <citation type="submission" date="2015-12" db="EMBL/GenBank/DDBJ databases">
        <title>The genome of Folsomia candida.</title>
        <authorList>
            <person name="Faddeeva A."/>
            <person name="Derks M.F."/>
            <person name="Anvar Y."/>
            <person name="Smit S."/>
            <person name="Van Straalen N."/>
            <person name="Roelofs D."/>
        </authorList>
    </citation>
    <scope>NUCLEOTIDE SEQUENCE [LARGE SCALE GENOMIC DNA]</scope>
    <source>
        <strain evidence="4 5">VU population</strain>
        <tissue evidence="4">Whole body</tissue>
    </source>
</reference>
<dbReference type="Proteomes" id="UP000198287">
    <property type="component" value="Unassembled WGS sequence"/>
</dbReference>
<gene>
    <name evidence="4" type="ORF">Fcan01_03041</name>
</gene>
<keyword evidence="5" id="KW-1185">Reference proteome</keyword>
<name>A0A226F2F9_FOLCA</name>
<dbReference type="InterPro" id="IPR011604">
    <property type="entry name" value="PDDEXK-like_dom_sf"/>
</dbReference>
<evidence type="ECO:0000259" key="2">
    <source>
        <dbReference type="Pfam" id="PF09588"/>
    </source>
</evidence>
<feature type="domain" description="Mutator-like transposase" evidence="3">
    <location>
        <begin position="75"/>
        <end position="297"/>
    </location>
</feature>
<dbReference type="AlphaFoldDB" id="A0A226F2F9"/>
<proteinExistence type="predicted"/>
<dbReference type="InterPro" id="IPR019080">
    <property type="entry name" value="YqaJ_viral_recombinase"/>
</dbReference>
<evidence type="ECO:0000256" key="1">
    <source>
        <dbReference type="SAM" id="MobiDB-lite"/>
    </source>
</evidence>
<dbReference type="PANTHER" id="PTHR46609:SF8">
    <property type="entry name" value="YQAJ VIRAL RECOMBINASE DOMAIN-CONTAINING PROTEIN"/>
    <property type="match status" value="1"/>
</dbReference>
<evidence type="ECO:0000313" key="5">
    <source>
        <dbReference type="Proteomes" id="UP000198287"/>
    </source>
</evidence>
<dbReference type="InterPro" id="IPR051703">
    <property type="entry name" value="NF-kappa-B_Signaling_Reg"/>
</dbReference>
<organism evidence="4 5">
    <name type="scientific">Folsomia candida</name>
    <name type="common">Springtail</name>
    <dbReference type="NCBI Taxonomy" id="158441"/>
    <lineage>
        <taxon>Eukaryota</taxon>
        <taxon>Metazoa</taxon>
        <taxon>Ecdysozoa</taxon>
        <taxon>Arthropoda</taxon>
        <taxon>Hexapoda</taxon>
        <taxon>Collembola</taxon>
        <taxon>Entomobryomorpha</taxon>
        <taxon>Isotomoidea</taxon>
        <taxon>Isotomidae</taxon>
        <taxon>Proisotominae</taxon>
        <taxon>Folsomia</taxon>
    </lineage>
</organism>
<dbReference type="InterPro" id="IPR011335">
    <property type="entry name" value="Restrct_endonuc-II-like"/>
</dbReference>
<evidence type="ECO:0000313" key="4">
    <source>
        <dbReference type="EMBL" id="OXA63952.1"/>
    </source>
</evidence>